<name>A0A383EMC2_9ZZZZ</name>
<keyword evidence="2" id="KW-0812">Transmembrane</keyword>
<proteinExistence type="predicted"/>
<feature type="compositionally biased region" description="Low complexity" evidence="1">
    <location>
        <begin position="170"/>
        <end position="187"/>
    </location>
</feature>
<evidence type="ECO:0000313" key="3">
    <source>
        <dbReference type="EMBL" id="SVE57238.1"/>
    </source>
</evidence>
<feature type="region of interest" description="Disordered" evidence="1">
    <location>
        <begin position="162"/>
        <end position="203"/>
    </location>
</feature>
<dbReference type="AlphaFoldDB" id="A0A383EMC2"/>
<feature type="non-terminal residue" evidence="3">
    <location>
        <position position="203"/>
    </location>
</feature>
<keyword evidence="2" id="KW-0472">Membrane</keyword>
<evidence type="ECO:0000256" key="2">
    <source>
        <dbReference type="SAM" id="Phobius"/>
    </source>
</evidence>
<keyword evidence="2" id="KW-1133">Transmembrane helix</keyword>
<reference evidence="3" key="1">
    <citation type="submission" date="2018-05" db="EMBL/GenBank/DDBJ databases">
        <authorList>
            <person name="Lanie J.A."/>
            <person name="Ng W.-L."/>
            <person name="Kazmierczak K.M."/>
            <person name="Andrzejewski T.M."/>
            <person name="Davidsen T.M."/>
            <person name="Wayne K.J."/>
            <person name="Tettelin H."/>
            <person name="Glass J.I."/>
            <person name="Rusch D."/>
            <person name="Podicherti R."/>
            <person name="Tsui H.-C.T."/>
            <person name="Winkler M.E."/>
        </authorList>
    </citation>
    <scope>NUCLEOTIDE SEQUENCE</scope>
</reference>
<feature type="transmembrane region" description="Helical" evidence="2">
    <location>
        <begin position="38"/>
        <end position="57"/>
    </location>
</feature>
<accession>A0A383EMC2</accession>
<evidence type="ECO:0000256" key="1">
    <source>
        <dbReference type="SAM" id="MobiDB-lite"/>
    </source>
</evidence>
<dbReference type="EMBL" id="UINC01226661">
    <property type="protein sequence ID" value="SVE57238.1"/>
    <property type="molecule type" value="Genomic_DNA"/>
</dbReference>
<organism evidence="3">
    <name type="scientific">marine metagenome</name>
    <dbReference type="NCBI Taxonomy" id="408172"/>
    <lineage>
        <taxon>unclassified sequences</taxon>
        <taxon>metagenomes</taxon>
        <taxon>ecological metagenomes</taxon>
    </lineage>
</organism>
<protein>
    <submittedName>
        <fullName evidence="3">Uncharacterized protein</fullName>
    </submittedName>
</protein>
<gene>
    <name evidence="3" type="ORF">METZ01_LOCUS510092</name>
</gene>
<sequence length="203" mass="21968">MMPDYWLNYRQQCIFKVVPMVAPWGASPGSSEWPIWRIVYMPFLEIISLGLVFMWTLRLARAKARNPWIWCGAALAPVFLTIATGNGSWQLISMAPMVALLFMKAPRAQAGPGPAGITCPRCQAGHPHGRYYCTSCGWELTKAYPAEGVRADESPRVATTLTESLETAGSAAPLAETTAAPTPTESTQVEEPVAAESVVGEAP</sequence>
<feature type="transmembrane region" description="Helical" evidence="2">
    <location>
        <begin position="69"/>
        <end position="89"/>
    </location>
</feature>